<proteinExistence type="predicted"/>
<evidence type="ECO:0000313" key="4">
    <source>
        <dbReference type="Proteomes" id="UP000094527"/>
    </source>
</evidence>
<accession>A0A1D2MUN2</accession>
<dbReference type="EMBL" id="LJIJ01000506">
    <property type="protein sequence ID" value="ODM96753.1"/>
    <property type="molecule type" value="Genomic_DNA"/>
</dbReference>
<dbReference type="PRINTS" id="PR00081">
    <property type="entry name" value="GDHRDH"/>
</dbReference>
<dbReference type="Pfam" id="PF00106">
    <property type="entry name" value="adh_short"/>
    <property type="match status" value="1"/>
</dbReference>
<organism evidence="3 4">
    <name type="scientific">Orchesella cincta</name>
    <name type="common">Springtail</name>
    <name type="synonym">Podura cincta</name>
    <dbReference type="NCBI Taxonomy" id="48709"/>
    <lineage>
        <taxon>Eukaryota</taxon>
        <taxon>Metazoa</taxon>
        <taxon>Ecdysozoa</taxon>
        <taxon>Arthropoda</taxon>
        <taxon>Hexapoda</taxon>
        <taxon>Collembola</taxon>
        <taxon>Entomobryomorpha</taxon>
        <taxon>Entomobryoidea</taxon>
        <taxon>Orchesellidae</taxon>
        <taxon>Orchesellinae</taxon>
        <taxon>Orchesella</taxon>
    </lineage>
</organism>
<dbReference type="PANTHER" id="PTHR43157:SF31">
    <property type="entry name" value="PHOSPHATIDYLINOSITOL-GLYCAN BIOSYNTHESIS CLASS F PROTEIN"/>
    <property type="match status" value="1"/>
</dbReference>
<dbReference type="STRING" id="48709.A0A1D2MUN2"/>
<keyword evidence="2" id="KW-0472">Membrane</keyword>
<dbReference type="OrthoDB" id="9989144at2759"/>
<dbReference type="GO" id="GO:0016491">
    <property type="term" value="F:oxidoreductase activity"/>
    <property type="evidence" value="ECO:0007669"/>
    <property type="project" value="UniProtKB-KW"/>
</dbReference>
<protein>
    <submittedName>
        <fullName evidence="3">Short-chain dehydrogenase TIC 32, chloroplastic</fullName>
    </submittedName>
</protein>
<evidence type="ECO:0000256" key="2">
    <source>
        <dbReference type="SAM" id="Phobius"/>
    </source>
</evidence>
<sequence>MCALSVSSKPPGIWYKRLHAYVVYDIFYMVVAGVIALWNEFTVRPPILQVEQIAKRTGHVAVLTGGPRGLALGLIKTLVQLDYNVVMGVRDVDDSQRRLDEFSKSNPDLSLKKITFLEMDLKSLQSVRKFADGLLNKVSRIDLLLCNAAVMKSPYELTKDGFESQFQVNYLSHFLLTHLLLGKIKATAAMKSSPCQIIFTSSMMYAFGRVDFNELEKSAVYTSTKAYLPTKLCQVMGMLTFQKQLLEDDAQVYCYAVHPGLIPTDLWLEAGGPFIARVAQLINGIFRTVKNGADTILWPAFGAEYQNQGGLYLESGKSVNIASKALDKEVQAKLNSKSKELAGIL</sequence>
<keyword evidence="2" id="KW-1133">Transmembrane helix</keyword>
<evidence type="ECO:0000256" key="1">
    <source>
        <dbReference type="ARBA" id="ARBA00023002"/>
    </source>
</evidence>
<dbReference type="Gene3D" id="3.40.50.720">
    <property type="entry name" value="NAD(P)-binding Rossmann-like Domain"/>
    <property type="match status" value="1"/>
</dbReference>
<comment type="caution">
    <text evidence="3">The sequence shown here is derived from an EMBL/GenBank/DDBJ whole genome shotgun (WGS) entry which is preliminary data.</text>
</comment>
<keyword evidence="4" id="KW-1185">Reference proteome</keyword>
<dbReference type="OMA" id="GVECHLA"/>
<dbReference type="InterPro" id="IPR002347">
    <property type="entry name" value="SDR_fam"/>
</dbReference>
<dbReference type="PANTHER" id="PTHR43157">
    <property type="entry name" value="PHOSPHATIDYLINOSITOL-GLYCAN BIOSYNTHESIS CLASS F PROTEIN-RELATED"/>
    <property type="match status" value="1"/>
</dbReference>
<evidence type="ECO:0000313" key="3">
    <source>
        <dbReference type="EMBL" id="ODM96753.1"/>
    </source>
</evidence>
<dbReference type="SUPFAM" id="SSF51735">
    <property type="entry name" value="NAD(P)-binding Rossmann-fold domains"/>
    <property type="match status" value="1"/>
</dbReference>
<gene>
    <name evidence="3" type="ORF">Ocin01_09930</name>
</gene>
<keyword evidence="2" id="KW-0812">Transmembrane</keyword>
<dbReference type="Proteomes" id="UP000094527">
    <property type="component" value="Unassembled WGS sequence"/>
</dbReference>
<keyword evidence="1" id="KW-0560">Oxidoreductase</keyword>
<feature type="transmembrane region" description="Helical" evidence="2">
    <location>
        <begin position="21"/>
        <end position="38"/>
    </location>
</feature>
<name>A0A1D2MUN2_ORCCI</name>
<reference evidence="3 4" key="1">
    <citation type="journal article" date="2016" name="Genome Biol. Evol.">
        <title>Gene Family Evolution Reflects Adaptation to Soil Environmental Stressors in the Genome of the Collembolan Orchesella cincta.</title>
        <authorList>
            <person name="Faddeeva-Vakhrusheva A."/>
            <person name="Derks M.F."/>
            <person name="Anvar S.Y."/>
            <person name="Agamennone V."/>
            <person name="Suring W."/>
            <person name="Smit S."/>
            <person name="van Straalen N.M."/>
            <person name="Roelofs D."/>
        </authorList>
    </citation>
    <scope>NUCLEOTIDE SEQUENCE [LARGE SCALE GENOMIC DNA]</scope>
    <source>
        <tissue evidence="3">Mixed pool</tissue>
    </source>
</reference>
<dbReference type="InterPro" id="IPR036291">
    <property type="entry name" value="NAD(P)-bd_dom_sf"/>
</dbReference>
<dbReference type="AlphaFoldDB" id="A0A1D2MUN2"/>